<dbReference type="InterPro" id="IPR051980">
    <property type="entry name" value="WD_repeat_MORG1"/>
</dbReference>
<dbReference type="Proteomes" id="UP001431783">
    <property type="component" value="Unassembled WGS sequence"/>
</dbReference>
<evidence type="ECO:0000256" key="4">
    <source>
        <dbReference type="ARBA" id="ARBA00022737"/>
    </source>
</evidence>
<gene>
    <name evidence="9" type="ORF">WA026_008153</name>
</gene>
<comment type="similarity">
    <text evidence="5">Belongs to the WD repeat MORG1 family.</text>
</comment>
<evidence type="ECO:0000256" key="3">
    <source>
        <dbReference type="ARBA" id="ARBA00022574"/>
    </source>
</evidence>
<dbReference type="InterPro" id="IPR001680">
    <property type="entry name" value="WD40_rpt"/>
</dbReference>
<dbReference type="EMBL" id="JARQZJ010000003">
    <property type="protein sequence ID" value="KAK9870591.1"/>
    <property type="molecule type" value="Genomic_DNA"/>
</dbReference>
<dbReference type="AlphaFoldDB" id="A0AAW1TR30"/>
<reference evidence="9 10" key="1">
    <citation type="submission" date="2023-03" db="EMBL/GenBank/DDBJ databases">
        <title>Genome insight into feeding habits of ladybird beetles.</title>
        <authorList>
            <person name="Li H.-S."/>
            <person name="Huang Y.-H."/>
            <person name="Pang H."/>
        </authorList>
    </citation>
    <scope>NUCLEOTIDE SEQUENCE [LARGE SCALE GENOMIC DNA]</scope>
    <source>
        <strain evidence="9">SYSU_2023b</strain>
        <tissue evidence="9">Whole body</tissue>
    </source>
</reference>
<evidence type="ECO:0000256" key="7">
    <source>
        <dbReference type="ARBA" id="ARBA00042222"/>
    </source>
</evidence>
<sequence length="311" mass="34246">MSELDLQCLTTIDCKQGAVRAVRFNVDGSYCLTCGSDRKLKLWNPYRNLLLKTYGGHGNEVLDACGSCDSSQIVSCSSDKSVILWDVSTGQPLRRYRGHASSVKCVKFNEESTVIISGSLDNSIMCWDVKSRNTEPIQVLKDAKDCINSLRVSDFEILAGSLDCTIRRYDLRNGSCHMDFLGAPVMSVDFSHDGQCVLAGSTDNTIRLMDKNTGEMLAEYTGHNTDDMHIESGIITSDDHIISGSSTGELYIWDLINAKIVKKLVHTPGKVLNSISIHPKKDVILTSSVNNIKVWGPSDLTIENVIENTDT</sequence>
<dbReference type="Gene3D" id="2.130.10.10">
    <property type="entry name" value="YVTN repeat-like/Quinoprotein amine dehydrogenase"/>
    <property type="match status" value="1"/>
</dbReference>
<feature type="repeat" description="WD" evidence="8">
    <location>
        <begin position="12"/>
        <end position="44"/>
    </location>
</feature>
<evidence type="ECO:0000313" key="10">
    <source>
        <dbReference type="Proteomes" id="UP001431783"/>
    </source>
</evidence>
<dbReference type="PROSITE" id="PS50082">
    <property type="entry name" value="WD_REPEATS_2"/>
    <property type="match status" value="4"/>
</dbReference>
<dbReference type="GO" id="GO:0000398">
    <property type="term" value="P:mRNA splicing, via spliceosome"/>
    <property type="evidence" value="ECO:0007669"/>
    <property type="project" value="TreeGrafter"/>
</dbReference>
<accession>A0AAW1TR30</accession>
<dbReference type="PRINTS" id="PR00320">
    <property type="entry name" value="GPROTEINBRPT"/>
</dbReference>
<proteinExistence type="inferred from homology"/>
<dbReference type="SUPFAM" id="SSF50978">
    <property type="entry name" value="WD40 repeat-like"/>
    <property type="match status" value="1"/>
</dbReference>
<evidence type="ECO:0000256" key="8">
    <source>
        <dbReference type="PROSITE-ProRule" id="PRU00221"/>
    </source>
</evidence>
<keyword evidence="3 8" id="KW-0853">WD repeat</keyword>
<dbReference type="GO" id="GO:0071013">
    <property type="term" value="C:catalytic step 2 spliceosome"/>
    <property type="evidence" value="ECO:0007669"/>
    <property type="project" value="TreeGrafter"/>
</dbReference>
<evidence type="ECO:0000313" key="9">
    <source>
        <dbReference type="EMBL" id="KAK9870591.1"/>
    </source>
</evidence>
<evidence type="ECO:0000256" key="1">
    <source>
        <dbReference type="ARBA" id="ARBA00004496"/>
    </source>
</evidence>
<dbReference type="SMART" id="SM00320">
    <property type="entry name" value="WD40"/>
    <property type="match status" value="7"/>
</dbReference>
<name>A0AAW1TR30_9CUCU</name>
<dbReference type="Pfam" id="PF00400">
    <property type="entry name" value="WD40"/>
    <property type="match status" value="4"/>
</dbReference>
<dbReference type="InterPro" id="IPR036322">
    <property type="entry name" value="WD40_repeat_dom_sf"/>
</dbReference>
<feature type="repeat" description="WD" evidence="8">
    <location>
        <begin position="96"/>
        <end position="137"/>
    </location>
</feature>
<keyword evidence="10" id="KW-1185">Reference proteome</keyword>
<dbReference type="InterPro" id="IPR015943">
    <property type="entry name" value="WD40/YVTN_repeat-like_dom_sf"/>
</dbReference>
<dbReference type="InterPro" id="IPR020472">
    <property type="entry name" value="WD40_PAC1"/>
</dbReference>
<comment type="subcellular location">
    <subcellularLocation>
        <location evidence="1">Cytoplasm</location>
    </subcellularLocation>
</comment>
<dbReference type="CDD" id="cd00200">
    <property type="entry name" value="WD40"/>
    <property type="match status" value="1"/>
</dbReference>
<feature type="repeat" description="WD" evidence="8">
    <location>
        <begin position="54"/>
        <end position="95"/>
    </location>
</feature>
<protein>
    <recommendedName>
        <fullName evidence="6">WD repeat domain-containing protein 83</fullName>
    </recommendedName>
    <alternativeName>
        <fullName evidence="7">Mitogen-activated protein kinase organizer 1</fullName>
    </alternativeName>
</protein>
<evidence type="ECO:0000256" key="2">
    <source>
        <dbReference type="ARBA" id="ARBA00022490"/>
    </source>
</evidence>
<dbReference type="PROSITE" id="PS50294">
    <property type="entry name" value="WD_REPEATS_REGION"/>
    <property type="match status" value="2"/>
</dbReference>
<feature type="repeat" description="WD" evidence="8">
    <location>
        <begin position="185"/>
        <end position="219"/>
    </location>
</feature>
<comment type="caution">
    <text evidence="9">The sequence shown here is derived from an EMBL/GenBank/DDBJ whole genome shotgun (WGS) entry which is preliminary data.</text>
</comment>
<keyword evidence="4" id="KW-0677">Repeat</keyword>
<dbReference type="PANTHER" id="PTHR22842">
    <property type="entry name" value="WD40 REPEAT PROTEIN"/>
    <property type="match status" value="1"/>
</dbReference>
<dbReference type="PROSITE" id="PS00678">
    <property type="entry name" value="WD_REPEATS_1"/>
    <property type="match status" value="1"/>
</dbReference>
<organism evidence="9 10">
    <name type="scientific">Henosepilachna vigintioctopunctata</name>
    <dbReference type="NCBI Taxonomy" id="420089"/>
    <lineage>
        <taxon>Eukaryota</taxon>
        <taxon>Metazoa</taxon>
        <taxon>Ecdysozoa</taxon>
        <taxon>Arthropoda</taxon>
        <taxon>Hexapoda</taxon>
        <taxon>Insecta</taxon>
        <taxon>Pterygota</taxon>
        <taxon>Neoptera</taxon>
        <taxon>Endopterygota</taxon>
        <taxon>Coleoptera</taxon>
        <taxon>Polyphaga</taxon>
        <taxon>Cucujiformia</taxon>
        <taxon>Coccinelloidea</taxon>
        <taxon>Coccinellidae</taxon>
        <taxon>Epilachninae</taxon>
        <taxon>Epilachnini</taxon>
        <taxon>Henosepilachna</taxon>
    </lineage>
</organism>
<keyword evidence="2" id="KW-0963">Cytoplasm</keyword>
<evidence type="ECO:0000256" key="6">
    <source>
        <dbReference type="ARBA" id="ARBA00040453"/>
    </source>
</evidence>
<dbReference type="PANTHER" id="PTHR22842:SF3">
    <property type="entry name" value="WD REPEAT DOMAIN-CONTAINING PROTEIN 83"/>
    <property type="match status" value="1"/>
</dbReference>
<dbReference type="GO" id="GO:0005737">
    <property type="term" value="C:cytoplasm"/>
    <property type="evidence" value="ECO:0007669"/>
    <property type="project" value="UniProtKB-SubCell"/>
</dbReference>
<evidence type="ECO:0000256" key="5">
    <source>
        <dbReference type="ARBA" id="ARBA00038145"/>
    </source>
</evidence>
<dbReference type="InterPro" id="IPR019775">
    <property type="entry name" value="WD40_repeat_CS"/>
</dbReference>